<feature type="domain" description="Response regulatory" evidence="2">
    <location>
        <begin position="4"/>
        <end position="115"/>
    </location>
</feature>
<evidence type="ECO:0000313" key="4">
    <source>
        <dbReference type="EMBL" id="MDN5213576.1"/>
    </source>
</evidence>
<dbReference type="Pfam" id="PF04397">
    <property type="entry name" value="LytTR"/>
    <property type="match status" value="1"/>
</dbReference>
<dbReference type="InterPro" id="IPR007492">
    <property type="entry name" value="LytTR_DNA-bd_dom"/>
</dbReference>
<evidence type="ECO:0000259" key="2">
    <source>
        <dbReference type="PROSITE" id="PS50110"/>
    </source>
</evidence>
<feature type="modified residue" description="4-aspartylphosphate" evidence="1">
    <location>
        <position position="55"/>
    </location>
</feature>
<keyword evidence="1" id="KW-0597">Phosphoprotein</keyword>
<dbReference type="PROSITE" id="PS50110">
    <property type="entry name" value="RESPONSE_REGULATORY"/>
    <property type="match status" value="1"/>
</dbReference>
<dbReference type="EMBL" id="JAUJEB010000003">
    <property type="protein sequence ID" value="MDN5213576.1"/>
    <property type="molecule type" value="Genomic_DNA"/>
</dbReference>
<dbReference type="GO" id="GO:0003677">
    <property type="term" value="F:DNA binding"/>
    <property type="evidence" value="ECO:0007669"/>
    <property type="project" value="UniProtKB-KW"/>
</dbReference>
<organism evidence="4 5">
    <name type="scientific">Agaribacillus aureus</name>
    <dbReference type="NCBI Taxonomy" id="3051825"/>
    <lineage>
        <taxon>Bacteria</taxon>
        <taxon>Pseudomonadati</taxon>
        <taxon>Bacteroidota</taxon>
        <taxon>Cytophagia</taxon>
        <taxon>Cytophagales</taxon>
        <taxon>Splendidivirgaceae</taxon>
        <taxon>Agaribacillus</taxon>
    </lineage>
</organism>
<dbReference type="Gene3D" id="2.40.50.1020">
    <property type="entry name" value="LytTr DNA-binding domain"/>
    <property type="match status" value="1"/>
</dbReference>
<dbReference type="Proteomes" id="UP001172083">
    <property type="component" value="Unassembled WGS sequence"/>
</dbReference>
<sequence length="250" mass="28899">MKLGTIIIDDEAPARELIQAFLKDDDEINLLGTFQNGFEGLKAINELKPDLVILDIQMPKITGFEMLELLEHHPIIIFSTAYNEFAIKAFELNAVDYLLKPYSKQRFSEALSKAKDKKLSRQSESNEVSDLINHVKENVPGFLERVVVKTGAKIHVITIDQILYLEAQDDYVMIHSPGGKYLKQNTMKFYEEHLDPKHFVRIHRSFIVKIAEIDRLELMEKDSYCLWLKDQTKLKVSKTGYPKLKQALNF</sequence>
<dbReference type="InterPro" id="IPR001789">
    <property type="entry name" value="Sig_transdc_resp-reg_receiver"/>
</dbReference>
<dbReference type="SUPFAM" id="SSF52172">
    <property type="entry name" value="CheY-like"/>
    <property type="match status" value="1"/>
</dbReference>
<evidence type="ECO:0000259" key="3">
    <source>
        <dbReference type="PROSITE" id="PS50930"/>
    </source>
</evidence>
<reference evidence="4" key="1">
    <citation type="submission" date="2023-06" db="EMBL/GenBank/DDBJ databases">
        <title>Genomic of Agaribacillus aureum.</title>
        <authorList>
            <person name="Wang G."/>
        </authorList>
    </citation>
    <scope>NUCLEOTIDE SEQUENCE</scope>
    <source>
        <strain evidence="4">BMA12</strain>
    </source>
</reference>
<protein>
    <submittedName>
        <fullName evidence="4">LytTR family DNA-binding domain-containing protein</fullName>
    </submittedName>
</protein>
<gene>
    <name evidence="4" type="ORF">QQ020_16005</name>
</gene>
<dbReference type="PANTHER" id="PTHR37299">
    <property type="entry name" value="TRANSCRIPTIONAL REGULATOR-RELATED"/>
    <property type="match status" value="1"/>
</dbReference>
<dbReference type="Pfam" id="PF00072">
    <property type="entry name" value="Response_reg"/>
    <property type="match status" value="1"/>
</dbReference>
<accession>A0ABT8LB21</accession>
<dbReference type="InterPro" id="IPR046947">
    <property type="entry name" value="LytR-like"/>
</dbReference>
<dbReference type="Gene3D" id="3.40.50.2300">
    <property type="match status" value="1"/>
</dbReference>
<dbReference type="SMART" id="SM00850">
    <property type="entry name" value="LytTR"/>
    <property type="match status" value="1"/>
</dbReference>
<name>A0ABT8LB21_9BACT</name>
<dbReference type="RefSeq" id="WP_346758914.1">
    <property type="nucleotide sequence ID" value="NZ_JAUJEB010000003.1"/>
</dbReference>
<dbReference type="PROSITE" id="PS50930">
    <property type="entry name" value="HTH_LYTTR"/>
    <property type="match status" value="1"/>
</dbReference>
<evidence type="ECO:0000313" key="5">
    <source>
        <dbReference type="Proteomes" id="UP001172083"/>
    </source>
</evidence>
<dbReference type="SMART" id="SM00448">
    <property type="entry name" value="REC"/>
    <property type="match status" value="1"/>
</dbReference>
<comment type="caution">
    <text evidence="4">The sequence shown here is derived from an EMBL/GenBank/DDBJ whole genome shotgun (WGS) entry which is preliminary data.</text>
</comment>
<proteinExistence type="predicted"/>
<dbReference type="PANTHER" id="PTHR37299:SF1">
    <property type="entry name" value="STAGE 0 SPORULATION PROTEIN A HOMOLOG"/>
    <property type="match status" value="1"/>
</dbReference>
<keyword evidence="4" id="KW-0238">DNA-binding</keyword>
<dbReference type="InterPro" id="IPR011006">
    <property type="entry name" value="CheY-like_superfamily"/>
</dbReference>
<evidence type="ECO:0000256" key="1">
    <source>
        <dbReference type="PROSITE-ProRule" id="PRU00169"/>
    </source>
</evidence>
<keyword evidence="5" id="KW-1185">Reference proteome</keyword>
<feature type="domain" description="HTH LytTR-type" evidence="3">
    <location>
        <begin position="146"/>
        <end position="250"/>
    </location>
</feature>